<evidence type="ECO:0000313" key="2">
    <source>
        <dbReference type="Proteomes" id="UP001552299"/>
    </source>
</evidence>
<dbReference type="Proteomes" id="UP001552299">
    <property type="component" value="Unassembled WGS sequence"/>
</dbReference>
<accession>A0ABD0VTD2</accession>
<reference evidence="1 2" key="1">
    <citation type="journal article" date="2024" name="Plant Biotechnol. J.">
        <title>Dendrobium thyrsiflorum genome and its molecular insights into genes involved in important horticultural traits.</title>
        <authorList>
            <person name="Chen B."/>
            <person name="Wang J.Y."/>
            <person name="Zheng P.J."/>
            <person name="Li K.L."/>
            <person name="Liang Y.M."/>
            <person name="Chen X.F."/>
            <person name="Zhang C."/>
            <person name="Zhao X."/>
            <person name="He X."/>
            <person name="Zhang G.Q."/>
            <person name="Liu Z.J."/>
            <person name="Xu Q."/>
        </authorList>
    </citation>
    <scope>NUCLEOTIDE SEQUENCE [LARGE SCALE GENOMIC DNA]</scope>
    <source>
        <strain evidence="1">GZMU011</strain>
    </source>
</reference>
<keyword evidence="2" id="KW-1185">Reference proteome</keyword>
<comment type="caution">
    <text evidence="1">The sequence shown here is derived from an EMBL/GenBank/DDBJ whole genome shotgun (WGS) entry which is preliminary data.</text>
</comment>
<gene>
    <name evidence="1" type="ORF">M5K25_000339</name>
</gene>
<organism evidence="1 2">
    <name type="scientific">Dendrobium thyrsiflorum</name>
    <name type="common">Pinecone-like raceme dendrobium</name>
    <name type="synonym">Orchid</name>
    <dbReference type="NCBI Taxonomy" id="117978"/>
    <lineage>
        <taxon>Eukaryota</taxon>
        <taxon>Viridiplantae</taxon>
        <taxon>Streptophyta</taxon>
        <taxon>Embryophyta</taxon>
        <taxon>Tracheophyta</taxon>
        <taxon>Spermatophyta</taxon>
        <taxon>Magnoliopsida</taxon>
        <taxon>Liliopsida</taxon>
        <taxon>Asparagales</taxon>
        <taxon>Orchidaceae</taxon>
        <taxon>Epidendroideae</taxon>
        <taxon>Malaxideae</taxon>
        <taxon>Dendrobiinae</taxon>
        <taxon>Dendrobium</taxon>
    </lineage>
</organism>
<evidence type="ECO:0000313" key="1">
    <source>
        <dbReference type="EMBL" id="KAL0928457.1"/>
    </source>
</evidence>
<dbReference type="AlphaFoldDB" id="A0ABD0VTD2"/>
<dbReference type="EMBL" id="JANQDX010000001">
    <property type="protein sequence ID" value="KAL0928457.1"/>
    <property type="molecule type" value="Genomic_DNA"/>
</dbReference>
<name>A0ABD0VTD2_DENTH</name>
<protein>
    <submittedName>
        <fullName evidence="1">Uncharacterized protein</fullName>
    </submittedName>
</protein>
<proteinExistence type="predicted"/>
<sequence length="110" mass="12183">MDPSDILDQALALYELKFFSDLSTLANCCGGSSPSSHHLVRHKHQKWDFGGGISRLIVGAASGSLLPCYESAYMWFSGPPQTTKTRNLCDHPPRRRRCLGLPPTVLLERV</sequence>